<comment type="caution">
    <text evidence="1">The sequence shown here is derived from an EMBL/GenBank/DDBJ whole genome shotgun (WGS) entry which is preliminary data.</text>
</comment>
<evidence type="ECO:0000313" key="2">
    <source>
        <dbReference type="Proteomes" id="UP000028582"/>
    </source>
</evidence>
<evidence type="ECO:0000313" key="1">
    <source>
        <dbReference type="EMBL" id="ETO59300.1"/>
    </source>
</evidence>
<sequence>MTDLFPKNKDLLSALAFLICYGSTRRIRLHQCDPQETTEECGGREFLMDGSSQELTTRRSFEEQKKNANNIKNKTALNHRVSCYVASLWMRLKCSNLVTKSNWAMTGRA</sequence>
<dbReference type="EMBL" id="ANJA01004152">
    <property type="protein sequence ID" value="ETO59300.1"/>
    <property type="molecule type" value="Genomic_DNA"/>
</dbReference>
<name>A0A080YY39_PHYNI</name>
<organism evidence="1 2">
    <name type="scientific">Phytophthora nicotianae P1976</name>
    <dbReference type="NCBI Taxonomy" id="1317066"/>
    <lineage>
        <taxon>Eukaryota</taxon>
        <taxon>Sar</taxon>
        <taxon>Stramenopiles</taxon>
        <taxon>Oomycota</taxon>
        <taxon>Peronosporomycetes</taxon>
        <taxon>Peronosporales</taxon>
        <taxon>Peronosporaceae</taxon>
        <taxon>Phytophthora</taxon>
    </lineage>
</organism>
<proteinExistence type="predicted"/>
<gene>
    <name evidence="1" type="ORF">F444_22329</name>
</gene>
<accession>A0A080YY39</accession>
<reference evidence="1 2" key="1">
    <citation type="submission" date="2013-11" db="EMBL/GenBank/DDBJ databases">
        <title>The Genome Sequence of Phytophthora parasitica P1976.</title>
        <authorList>
            <consortium name="The Broad Institute Genomics Platform"/>
            <person name="Russ C."/>
            <person name="Tyler B."/>
            <person name="Panabieres F."/>
            <person name="Shan W."/>
            <person name="Tripathy S."/>
            <person name="Grunwald N."/>
            <person name="Machado M."/>
            <person name="Johnson C.S."/>
            <person name="Walker B."/>
            <person name="Young S."/>
            <person name="Zeng Q."/>
            <person name="Gargeya S."/>
            <person name="Fitzgerald M."/>
            <person name="Haas B."/>
            <person name="Abouelleil A."/>
            <person name="Allen A.W."/>
            <person name="Alvarado L."/>
            <person name="Arachchi H.M."/>
            <person name="Berlin A.M."/>
            <person name="Chapman S.B."/>
            <person name="Gainer-Dewar J."/>
            <person name="Goldberg J."/>
            <person name="Griggs A."/>
            <person name="Gujja S."/>
            <person name="Hansen M."/>
            <person name="Howarth C."/>
            <person name="Imamovic A."/>
            <person name="Ireland A."/>
            <person name="Larimer J."/>
            <person name="McCowan C."/>
            <person name="Murphy C."/>
            <person name="Pearson M."/>
            <person name="Poon T.W."/>
            <person name="Priest M."/>
            <person name="Roberts A."/>
            <person name="Saif S."/>
            <person name="Shea T."/>
            <person name="Sisk P."/>
            <person name="Sykes S."/>
            <person name="Wortman J."/>
            <person name="Nusbaum C."/>
            <person name="Birren B."/>
        </authorList>
    </citation>
    <scope>NUCLEOTIDE SEQUENCE [LARGE SCALE GENOMIC DNA]</scope>
    <source>
        <strain evidence="1 2">P1976</strain>
    </source>
</reference>
<protein>
    <submittedName>
        <fullName evidence="1">Uncharacterized protein</fullName>
    </submittedName>
</protein>
<dbReference type="Proteomes" id="UP000028582">
    <property type="component" value="Unassembled WGS sequence"/>
</dbReference>
<dbReference type="AlphaFoldDB" id="A0A080YY39"/>